<evidence type="ECO:0000256" key="10">
    <source>
        <dbReference type="ARBA" id="ARBA00023014"/>
    </source>
</evidence>
<feature type="domain" description="Aminotransferase class V" evidence="13">
    <location>
        <begin position="2"/>
        <end position="365"/>
    </location>
</feature>
<keyword evidence="10" id="KW-0411">Iron-sulfur</keyword>
<dbReference type="InterPro" id="IPR015424">
    <property type="entry name" value="PyrdxlP-dep_Trfase"/>
</dbReference>
<evidence type="ECO:0000256" key="8">
    <source>
        <dbReference type="ARBA" id="ARBA00022898"/>
    </source>
</evidence>
<keyword evidence="6 14" id="KW-0808">Transferase</keyword>
<dbReference type="InterPro" id="IPR015421">
    <property type="entry name" value="PyrdxlP-dep_Trfase_major"/>
</dbReference>
<dbReference type="EMBL" id="LUTU01000008">
    <property type="protein sequence ID" value="OAJ67396.1"/>
    <property type="molecule type" value="Genomic_DNA"/>
</dbReference>
<dbReference type="InterPro" id="IPR016454">
    <property type="entry name" value="Cysteine_dSase"/>
</dbReference>
<evidence type="ECO:0000256" key="3">
    <source>
        <dbReference type="ARBA" id="ARBA00006490"/>
    </source>
</evidence>
<keyword evidence="8" id="KW-0663">Pyridoxal phosphate</keyword>
<evidence type="ECO:0000259" key="13">
    <source>
        <dbReference type="Pfam" id="PF00266"/>
    </source>
</evidence>
<proteinExistence type="inferred from homology"/>
<dbReference type="PATRIC" id="fig|38307.3.peg.2056"/>
<dbReference type="PANTHER" id="PTHR11601:SF34">
    <property type="entry name" value="CYSTEINE DESULFURASE"/>
    <property type="match status" value="1"/>
</dbReference>
<organism evidence="14 15">
    <name type="scientific">Gluconobacter cerinus</name>
    <dbReference type="NCBI Taxonomy" id="38307"/>
    <lineage>
        <taxon>Bacteria</taxon>
        <taxon>Pseudomonadati</taxon>
        <taxon>Pseudomonadota</taxon>
        <taxon>Alphaproteobacteria</taxon>
        <taxon>Acetobacterales</taxon>
        <taxon>Acetobacteraceae</taxon>
        <taxon>Gluconobacter</taxon>
    </lineage>
</organism>
<dbReference type="RefSeq" id="WP_064274697.1">
    <property type="nucleotide sequence ID" value="NZ_LUTU01000008.1"/>
</dbReference>
<comment type="function">
    <text evidence="2">Catalyzes the removal of elemental sulfur atoms from cysteine to produce alanine. Seems to participate in the biosynthesis of the nitrogenase metalloclusters by providing the inorganic sulfur required for the Fe-S core formation.</text>
</comment>
<evidence type="ECO:0000256" key="5">
    <source>
        <dbReference type="ARBA" id="ARBA00013558"/>
    </source>
</evidence>
<evidence type="ECO:0000256" key="7">
    <source>
        <dbReference type="ARBA" id="ARBA00022723"/>
    </source>
</evidence>
<dbReference type="Pfam" id="PF00266">
    <property type="entry name" value="Aminotran_5"/>
    <property type="match status" value="1"/>
</dbReference>
<evidence type="ECO:0000256" key="12">
    <source>
        <dbReference type="RuleBase" id="RU004504"/>
    </source>
</evidence>
<dbReference type="GO" id="GO:0031071">
    <property type="term" value="F:cysteine desulfurase activity"/>
    <property type="evidence" value="ECO:0007669"/>
    <property type="project" value="UniProtKB-EC"/>
</dbReference>
<evidence type="ECO:0000256" key="6">
    <source>
        <dbReference type="ARBA" id="ARBA00022679"/>
    </source>
</evidence>
<dbReference type="GO" id="GO:0046872">
    <property type="term" value="F:metal ion binding"/>
    <property type="evidence" value="ECO:0007669"/>
    <property type="project" value="UniProtKB-KW"/>
</dbReference>
<dbReference type="PROSITE" id="PS00595">
    <property type="entry name" value="AA_TRANSFER_CLASS_5"/>
    <property type="match status" value="1"/>
</dbReference>
<dbReference type="PANTHER" id="PTHR11601">
    <property type="entry name" value="CYSTEINE DESULFURYLASE FAMILY MEMBER"/>
    <property type="match status" value="1"/>
</dbReference>
<dbReference type="Proteomes" id="UP000077786">
    <property type="component" value="Unassembled WGS sequence"/>
</dbReference>
<dbReference type="AlphaFoldDB" id="A0A1B6VJK7"/>
<dbReference type="GO" id="GO:0051536">
    <property type="term" value="F:iron-sulfur cluster binding"/>
    <property type="evidence" value="ECO:0007669"/>
    <property type="project" value="UniProtKB-KW"/>
</dbReference>
<keyword evidence="9" id="KW-0408">Iron</keyword>
<dbReference type="SUPFAM" id="SSF53383">
    <property type="entry name" value="PLP-dependent transferases"/>
    <property type="match status" value="1"/>
</dbReference>
<comment type="similarity">
    <text evidence="3">Belongs to the class-V pyridoxal-phosphate-dependent aminotransferase family. NifS/IscS subfamily.</text>
</comment>
<dbReference type="InterPro" id="IPR020578">
    <property type="entry name" value="Aminotrans_V_PyrdxlP_BS"/>
</dbReference>
<dbReference type="OrthoDB" id="9808002at2"/>
<comment type="caution">
    <text evidence="14">The sequence shown here is derived from an EMBL/GenBank/DDBJ whole genome shotgun (WGS) entry which is preliminary data.</text>
</comment>
<name>A0A1B6VJK7_9PROT</name>
<keyword evidence="7" id="KW-0479">Metal-binding</keyword>
<comment type="catalytic activity">
    <reaction evidence="11">
        <text>(sulfur carrier)-H + L-cysteine = (sulfur carrier)-SH + L-alanine</text>
        <dbReference type="Rhea" id="RHEA:43892"/>
        <dbReference type="Rhea" id="RHEA-COMP:14737"/>
        <dbReference type="Rhea" id="RHEA-COMP:14739"/>
        <dbReference type="ChEBI" id="CHEBI:29917"/>
        <dbReference type="ChEBI" id="CHEBI:35235"/>
        <dbReference type="ChEBI" id="CHEBI:57972"/>
        <dbReference type="ChEBI" id="CHEBI:64428"/>
        <dbReference type="EC" id="2.8.1.7"/>
    </reaction>
</comment>
<evidence type="ECO:0000256" key="9">
    <source>
        <dbReference type="ARBA" id="ARBA00023004"/>
    </source>
</evidence>
<evidence type="ECO:0000256" key="11">
    <source>
        <dbReference type="ARBA" id="ARBA00050776"/>
    </source>
</evidence>
<dbReference type="InterPro" id="IPR000192">
    <property type="entry name" value="Aminotrans_V_dom"/>
</dbReference>
<evidence type="ECO:0000256" key="2">
    <source>
        <dbReference type="ARBA" id="ARBA00003120"/>
    </source>
</evidence>
<dbReference type="PIRSF" id="PIRSF005572">
    <property type="entry name" value="NifS"/>
    <property type="match status" value="1"/>
</dbReference>
<evidence type="ECO:0000313" key="15">
    <source>
        <dbReference type="Proteomes" id="UP000077786"/>
    </source>
</evidence>
<protein>
    <recommendedName>
        <fullName evidence="5">Cysteine desulfurase</fullName>
        <ecNumber evidence="4">2.8.1.7</ecNumber>
    </recommendedName>
</protein>
<evidence type="ECO:0000313" key="14">
    <source>
        <dbReference type="EMBL" id="OAJ67396.1"/>
    </source>
</evidence>
<reference evidence="14 15" key="1">
    <citation type="submission" date="2016-03" db="EMBL/GenBank/DDBJ databases">
        <title>Draft genome sequence of Gluconobacter cerinus strain CECT 9110.</title>
        <authorList>
            <person name="Sainz F."/>
            <person name="Mas A."/>
            <person name="Torija M.J."/>
        </authorList>
    </citation>
    <scope>NUCLEOTIDE SEQUENCE [LARGE SCALE GENOMIC DNA]</scope>
    <source>
        <strain evidence="14 15">CECT 9110</strain>
    </source>
</reference>
<dbReference type="InterPro" id="IPR015422">
    <property type="entry name" value="PyrdxlP-dep_Trfase_small"/>
</dbReference>
<accession>A0A1B6VJK7</accession>
<dbReference type="Gene3D" id="3.40.640.10">
    <property type="entry name" value="Type I PLP-dependent aspartate aminotransferase-like (Major domain)"/>
    <property type="match status" value="1"/>
</dbReference>
<evidence type="ECO:0000256" key="4">
    <source>
        <dbReference type="ARBA" id="ARBA00012239"/>
    </source>
</evidence>
<gene>
    <name evidence="14" type="ORF">A0123_01995</name>
</gene>
<dbReference type="Gene3D" id="3.90.1150.10">
    <property type="entry name" value="Aspartate Aminotransferase, domain 1"/>
    <property type="match status" value="1"/>
</dbReference>
<dbReference type="Gene3D" id="1.10.260.50">
    <property type="match status" value="1"/>
</dbReference>
<sequence length="382" mass="41049">MIYLDYFSTTPCALEVVEAMLPWFAEDFGNPHSVHGPGQKAAQAVDAARQTIADLIGAEARELVFTSGATEANNLAIKGAARHLKRMGNERRRVITVSTEHKCVLESVRDLETEGFDPLILGVDGQGRVDPEALREALAVPTLLVSIMTANNETGILQDISLLSRIAHEAGALFHTDMAQMAGKLPVSLDGIDLASFSAHKMYGPKGIGALYVRRRPRVRLQPLFSGGGQERAFRSGTLPTPLVVGFGKAAELAKQRLDVDILQISALRDDLWRQIETALPGCELNGREVSRLPGALNFCLPEGVRATDILERVPEVAMSTGSACSAAEITPSYVLTAMGLSAEKASRCLRLSVGRSTSKPGIDRAAALLIEAVRTCQPSRD</sequence>
<comment type="cofactor">
    <cofactor evidence="1 12">
        <name>pyridoxal 5'-phosphate</name>
        <dbReference type="ChEBI" id="CHEBI:597326"/>
    </cofactor>
</comment>
<evidence type="ECO:0000256" key="1">
    <source>
        <dbReference type="ARBA" id="ARBA00001933"/>
    </source>
</evidence>
<dbReference type="EC" id="2.8.1.7" evidence="4"/>